<dbReference type="InterPro" id="IPR005184">
    <property type="entry name" value="DUF306_Meta_HslJ"/>
</dbReference>
<dbReference type="Proteomes" id="UP000295680">
    <property type="component" value="Unassembled WGS sequence"/>
</dbReference>
<accession>A0A4R2JYF6</accession>
<name>A0A4R2JYF6_9PSEU</name>
<dbReference type="EMBL" id="SLWS01000001">
    <property type="protein sequence ID" value="TCO65643.1"/>
    <property type="molecule type" value="Genomic_DNA"/>
</dbReference>
<protein>
    <submittedName>
        <fullName evidence="2">Heat shock protein HslJ</fullName>
    </submittedName>
</protein>
<keyword evidence="2" id="KW-0346">Stress response</keyword>
<dbReference type="Pfam" id="PF03724">
    <property type="entry name" value="META"/>
    <property type="match status" value="2"/>
</dbReference>
<dbReference type="PANTHER" id="PTHR35535">
    <property type="entry name" value="HEAT SHOCK PROTEIN HSLJ"/>
    <property type="match status" value="1"/>
</dbReference>
<evidence type="ECO:0000259" key="1">
    <source>
        <dbReference type="Pfam" id="PF03724"/>
    </source>
</evidence>
<reference evidence="2 3" key="1">
    <citation type="submission" date="2019-03" db="EMBL/GenBank/DDBJ databases">
        <title>Genomic Encyclopedia of Type Strains, Phase IV (KMG-IV): sequencing the most valuable type-strain genomes for metagenomic binning, comparative biology and taxonomic classification.</title>
        <authorList>
            <person name="Goeker M."/>
        </authorList>
    </citation>
    <scope>NUCLEOTIDE SEQUENCE [LARGE SCALE GENOMIC DNA]</scope>
    <source>
        <strain evidence="2 3">DSM 45934</strain>
    </source>
</reference>
<dbReference type="PANTHER" id="PTHR35535:SF2">
    <property type="entry name" value="DUF306 DOMAIN-CONTAINING PROTEIN"/>
    <property type="match status" value="1"/>
</dbReference>
<feature type="domain" description="DUF306" evidence="1">
    <location>
        <begin position="149"/>
        <end position="251"/>
    </location>
</feature>
<evidence type="ECO:0000313" key="3">
    <source>
        <dbReference type="Proteomes" id="UP000295680"/>
    </source>
</evidence>
<comment type="caution">
    <text evidence="2">The sequence shown here is derived from an EMBL/GenBank/DDBJ whole genome shotgun (WGS) entry which is preliminary data.</text>
</comment>
<dbReference type="InterPro" id="IPR053147">
    <property type="entry name" value="Hsp_HslJ-like"/>
</dbReference>
<gene>
    <name evidence="2" type="ORF">EV192_1011435</name>
</gene>
<dbReference type="InterPro" id="IPR038670">
    <property type="entry name" value="HslJ-like_sf"/>
</dbReference>
<organism evidence="2 3">
    <name type="scientific">Actinocrispum wychmicini</name>
    <dbReference type="NCBI Taxonomy" id="1213861"/>
    <lineage>
        <taxon>Bacteria</taxon>
        <taxon>Bacillati</taxon>
        <taxon>Actinomycetota</taxon>
        <taxon>Actinomycetes</taxon>
        <taxon>Pseudonocardiales</taxon>
        <taxon>Pseudonocardiaceae</taxon>
        <taxon>Actinocrispum</taxon>
    </lineage>
</organism>
<sequence length="258" mass="26466">MGLAAAVALVLVVAGCGSDTPKTTTKPPDIGAAGAPLRGHTYLSDSVTDQGQAHTLVAGTRVSIQFEDSGDVVAQVGCNSIVGPVKLDSGKVAADLAMTQKSCDDDLDNQDKWLYDVLNGDATWKLDGSTLRIASGATEIVLSEAKNVPLTGTTWQIDSIVGGDTGTTTPPKGSLVFTDRKVTVSTGCNTGEGDYQAAGQRLAVSTVAMTRKACPPDLAETEQAILAVLSGDVDYKIEGRVLTLTSAAGTGLRLQAAN</sequence>
<dbReference type="AlphaFoldDB" id="A0A4R2JYF6"/>
<proteinExistence type="predicted"/>
<evidence type="ECO:0000313" key="2">
    <source>
        <dbReference type="EMBL" id="TCO65643.1"/>
    </source>
</evidence>
<dbReference type="Gene3D" id="2.40.128.270">
    <property type="match status" value="2"/>
</dbReference>
<keyword evidence="3" id="KW-1185">Reference proteome</keyword>
<feature type="domain" description="DUF306" evidence="1">
    <location>
        <begin position="36"/>
        <end position="138"/>
    </location>
</feature>